<feature type="compositionally biased region" description="Low complexity" evidence="1">
    <location>
        <begin position="276"/>
        <end position="304"/>
    </location>
</feature>
<reference key="1">
    <citation type="submission" date="2019-01" db="UniProtKB">
        <authorList>
            <consortium name="RefSeq"/>
        </authorList>
    </citation>
    <scope>IDENTIFICATION</scope>
</reference>
<feature type="compositionally biased region" description="Pro residues" evidence="1">
    <location>
        <begin position="353"/>
        <end position="372"/>
    </location>
</feature>
<keyword evidence="2" id="KW-1185">Reference proteome</keyword>
<feature type="compositionally biased region" description="Low complexity" evidence="1">
    <location>
        <begin position="186"/>
        <end position="198"/>
    </location>
</feature>
<protein>
    <submittedName>
        <fullName evidence="3">Uncharacterized protein LOC112826322</fullName>
    </submittedName>
</protein>
<dbReference type="InParanoid" id="A0A3Q7P8W2"/>
<feature type="compositionally biased region" description="Pro residues" evidence="1">
    <location>
        <begin position="61"/>
        <end position="71"/>
    </location>
</feature>
<feature type="compositionally biased region" description="Pro residues" evidence="1">
    <location>
        <begin position="122"/>
        <end position="135"/>
    </location>
</feature>
<accession>A0A3Q7P8W2</accession>
<feature type="compositionally biased region" description="Pro residues" evidence="1">
    <location>
        <begin position="102"/>
        <end position="112"/>
    </location>
</feature>
<evidence type="ECO:0000313" key="3">
    <source>
        <dbReference type="RefSeq" id="XP_025730284.1"/>
    </source>
</evidence>
<evidence type="ECO:0000313" key="2">
    <source>
        <dbReference type="Proteomes" id="UP000286641"/>
    </source>
</evidence>
<sequence length="486" mass="50160">MSHKGVRGPAVPRAAARGRWVRVGPCRTRQPPPLRFPAAAARRPAAPRPEHGGDAGAPPLLCVPPAPPPNPAQRGGGSATAVPVARGPRPKPGTIGGGAQSPPCPPPSPPRSPPRRNMAAQPPLPPSRAGPPAPRSLPAGGRKRLHAATEASPGLLRGPRPGKLRAPPGDCPRGLTKPTRSGGGAQAAPRRAPAPSAHPHAHKVWGPASSRPRHAARQRAGTSWARPLPARGLPHVPLPPPLCSGGALTLAPGRNFPFPGTPRPACTPRPGGGAGLARPLPEGPLCAPRAHPPARAGPGRVRAGPGRGRRAHAAPSHPPFPGPALPLRQPASEGAASRGCHTPGRPTARDPPRPPATPPPPRCPGPFRPTRPPSLRTGAAHNRFHSLGGGAGRLTRRSSRHHLRLARRGLSLPPPHPPPLYYDRRPQAGGAAGRPARPAKGLREEREPWLRGGGRPHPLGLARGREVARRRRSGGDGSTSKGHVGE</sequence>
<feature type="compositionally biased region" description="Low complexity" evidence="1">
    <location>
        <begin position="427"/>
        <end position="439"/>
    </location>
</feature>
<feature type="region of interest" description="Disordered" evidence="1">
    <location>
        <begin position="1"/>
        <end position="232"/>
    </location>
</feature>
<dbReference type="AlphaFoldDB" id="A0A3Q7P8W2"/>
<proteinExistence type="predicted"/>
<gene>
    <name evidence="3" type="primary">LOC112826322</name>
</gene>
<name>A0A3Q7P8W2_CALUR</name>
<dbReference type="RefSeq" id="XP_025730284.1">
    <property type="nucleotide sequence ID" value="XM_025874499.1"/>
</dbReference>
<feature type="region of interest" description="Disordered" evidence="1">
    <location>
        <begin position="254"/>
        <end position="486"/>
    </location>
</feature>
<evidence type="ECO:0000256" key="1">
    <source>
        <dbReference type="SAM" id="MobiDB-lite"/>
    </source>
</evidence>
<reference evidence="3" key="2">
    <citation type="submission" date="2025-08" db="UniProtKB">
        <authorList>
            <consortium name="RefSeq"/>
        </authorList>
    </citation>
    <scope>IDENTIFICATION</scope>
    <source>
        <tissue evidence="3">Blood</tissue>
    </source>
</reference>
<feature type="compositionally biased region" description="Basic residues" evidence="1">
    <location>
        <begin position="394"/>
        <end position="407"/>
    </location>
</feature>
<dbReference type="Proteomes" id="UP000286641">
    <property type="component" value="Unplaced"/>
</dbReference>
<feature type="compositionally biased region" description="Low complexity" evidence="1">
    <location>
        <begin position="7"/>
        <end position="25"/>
    </location>
</feature>
<organism evidence="2 3">
    <name type="scientific">Callorhinus ursinus</name>
    <name type="common">Northern fur seal</name>
    <dbReference type="NCBI Taxonomy" id="34884"/>
    <lineage>
        <taxon>Eukaryota</taxon>
        <taxon>Metazoa</taxon>
        <taxon>Chordata</taxon>
        <taxon>Craniata</taxon>
        <taxon>Vertebrata</taxon>
        <taxon>Euteleostomi</taxon>
        <taxon>Mammalia</taxon>
        <taxon>Eutheria</taxon>
        <taxon>Laurasiatheria</taxon>
        <taxon>Carnivora</taxon>
        <taxon>Caniformia</taxon>
        <taxon>Pinnipedia</taxon>
        <taxon>Otariidae</taxon>
        <taxon>Callorhinus</taxon>
    </lineage>
</organism>